<keyword evidence="1" id="KW-0732">Signal</keyword>
<evidence type="ECO:0000256" key="1">
    <source>
        <dbReference type="SAM" id="SignalP"/>
    </source>
</evidence>
<keyword evidence="3" id="KW-1185">Reference proteome</keyword>
<comment type="caution">
    <text evidence="2">The sequence shown here is derived from an EMBL/GenBank/DDBJ whole genome shotgun (WGS) entry which is preliminary data.</text>
</comment>
<dbReference type="Proteomes" id="UP001054945">
    <property type="component" value="Unassembled WGS sequence"/>
</dbReference>
<feature type="signal peptide" evidence="1">
    <location>
        <begin position="1"/>
        <end position="15"/>
    </location>
</feature>
<sequence length="74" mass="8525">MQEFVFFVSITFVNAAHTFLVMCESLSFNLLNDPFSVTGSLNTRERPFQCLIFTTFFSLNSLLQEHQNSCKTSF</sequence>
<dbReference type="EMBL" id="BPLR01006703">
    <property type="protein sequence ID" value="GIY11812.1"/>
    <property type="molecule type" value="Genomic_DNA"/>
</dbReference>
<evidence type="ECO:0000313" key="3">
    <source>
        <dbReference type="Proteomes" id="UP001054945"/>
    </source>
</evidence>
<reference evidence="2 3" key="1">
    <citation type="submission" date="2021-06" db="EMBL/GenBank/DDBJ databases">
        <title>Caerostris extrusa draft genome.</title>
        <authorList>
            <person name="Kono N."/>
            <person name="Arakawa K."/>
        </authorList>
    </citation>
    <scope>NUCLEOTIDE SEQUENCE [LARGE SCALE GENOMIC DNA]</scope>
</reference>
<protein>
    <recommendedName>
        <fullName evidence="4">Secreted protein</fullName>
    </recommendedName>
</protein>
<organism evidence="2 3">
    <name type="scientific">Caerostris extrusa</name>
    <name type="common">Bark spider</name>
    <name type="synonym">Caerostris bankana</name>
    <dbReference type="NCBI Taxonomy" id="172846"/>
    <lineage>
        <taxon>Eukaryota</taxon>
        <taxon>Metazoa</taxon>
        <taxon>Ecdysozoa</taxon>
        <taxon>Arthropoda</taxon>
        <taxon>Chelicerata</taxon>
        <taxon>Arachnida</taxon>
        <taxon>Araneae</taxon>
        <taxon>Araneomorphae</taxon>
        <taxon>Entelegynae</taxon>
        <taxon>Araneoidea</taxon>
        <taxon>Araneidae</taxon>
        <taxon>Caerostris</taxon>
    </lineage>
</organism>
<dbReference type="AlphaFoldDB" id="A0AAV4QRC3"/>
<evidence type="ECO:0000313" key="2">
    <source>
        <dbReference type="EMBL" id="GIY11812.1"/>
    </source>
</evidence>
<proteinExistence type="predicted"/>
<gene>
    <name evidence="2" type="ORF">CEXT_4001</name>
</gene>
<feature type="chain" id="PRO_5044011233" description="Secreted protein" evidence="1">
    <location>
        <begin position="16"/>
        <end position="74"/>
    </location>
</feature>
<evidence type="ECO:0008006" key="4">
    <source>
        <dbReference type="Google" id="ProtNLM"/>
    </source>
</evidence>
<name>A0AAV4QRC3_CAEEX</name>
<accession>A0AAV4QRC3</accession>